<keyword evidence="6 8" id="KW-1133">Transmembrane helix</keyword>
<dbReference type="InterPro" id="IPR004812">
    <property type="entry name" value="Efflux_drug-R_Bcr/CmlA"/>
</dbReference>
<dbReference type="EMBL" id="JAAMOZ010000001">
    <property type="protein sequence ID" value="NIH57817.1"/>
    <property type="molecule type" value="Genomic_DNA"/>
</dbReference>
<dbReference type="Pfam" id="PF07690">
    <property type="entry name" value="MFS_1"/>
    <property type="match status" value="1"/>
</dbReference>
<evidence type="ECO:0000256" key="2">
    <source>
        <dbReference type="ARBA" id="ARBA00006236"/>
    </source>
</evidence>
<comment type="caution">
    <text evidence="10">The sequence shown here is derived from an EMBL/GenBank/DDBJ whole genome shotgun (WGS) entry which is preliminary data.</text>
</comment>
<feature type="transmembrane region" description="Helical" evidence="8">
    <location>
        <begin position="319"/>
        <end position="340"/>
    </location>
</feature>
<evidence type="ECO:0000256" key="8">
    <source>
        <dbReference type="SAM" id="Phobius"/>
    </source>
</evidence>
<keyword evidence="3" id="KW-0813">Transport</keyword>
<accession>A0ABX0SM60</accession>
<comment type="subcellular location">
    <subcellularLocation>
        <location evidence="1">Cell membrane</location>
        <topology evidence="1">Multi-pass membrane protein</topology>
    </subcellularLocation>
</comment>
<dbReference type="PRINTS" id="PR01036">
    <property type="entry name" value="TCRTETB"/>
</dbReference>
<dbReference type="InterPro" id="IPR011701">
    <property type="entry name" value="MFS"/>
</dbReference>
<feature type="transmembrane region" description="Helical" evidence="8">
    <location>
        <begin position="113"/>
        <end position="134"/>
    </location>
</feature>
<dbReference type="NCBIfam" id="TIGR00710">
    <property type="entry name" value="efflux_Bcr_CflA"/>
    <property type="match status" value="1"/>
</dbReference>
<dbReference type="PANTHER" id="PTHR23502:SF132">
    <property type="entry name" value="POLYAMINE TRANSPORTER 2-RELATED"/>
    <property type="match status" value="1"/>
</dbReference>
<feature type="transmembrane region" description="Helical" evidence="8">
    <location>
        <begin position="352"/>
        <end position="374"/>
    </location>
</feature>
<dbReference type="RefSeq" id="WP_167168148.1">
    <property type="nucleotide sequence ID" value="NZ_BAAAOO010000007.1"/>
</dbReference>
<protein>
    <submittedName>
        <fullName evidence="10">DHA1 family bicyclomycin/chloramphenicol resistance-like MFS transporter</fullName>
    </submittedName>
</protein>
<keyword evidence="11" id="KW-1185">Reference proteome</keyword>
<evidence type="ECO:0000256" key="5">
    <source>
        <dbReference type="ARBA" id="ARBA00022692"/>
    </source>
</evidence>
<feature type="transmembrane region" description="Helical" evidence="8">
    <location>
        <begin position="176"/>
        <end position="196"/>
    </location>
</feature>
<evidence type="ECO:0000313" key="10">
    <source>
        <dbReference type="EMBL" id="NIH57817.1"/>
    </source>
</evidence>
<dbReference type="CDD" id="cd17320">
    <property type="entry name" value="MFS_MdfA_MDR_like"/>
    <property type="match status" value="1"/>
</dbReference>
<dbReference type="PANTHER" id="PTHR23502">
    <property type="entry name" value="MAJOR FACILITATOR SUPERFAMILY"/>
    <property type="match status" value="1"/>
</dbReference>
<keyword evidence="4" id="KW-1003">Cell membrane</keyword>
<organism evidence="10 11">
    <name type="scientific">Brooklawnia cerclae</name>
    <dbReference type="NCBI Taxonomy" id="349934"/>
    <lineage>
        <taxon>Bacteria</taxon>
        <taxon>Bacillati</taxon>
        <taxon>Actinomycetota</taxon>
        <taxon>Actinomycetes</taxon>
        <taxon>Propionibacteriales</taxon>
        <taxon>Propionibacteriaceae</taxon>
        <taxon>Brooklawnia</taxon>
    </lineage>
</organism>
<evidence type="ECO:0000256" key="4">
    <source>
        <dbReference type="ARBA" id="ARBA00022475"/>
    </source>
</evidence>
<dbReference type="SUPFAM" id="SSF103473">
    <property type="entry name" value="MFS general substrate transporter"/>
    <property type="match status" value="1"/>
</dbReference>
<evidence type="ECO:0000256" key="1">
    <source>
        <dbReference type="ARBA" id="ARBA00004651"/>
    </source>
</evidence>
<feature type="transmembrane region" description="Helical" evidence="8">
    <location>
        <begin position="146"/>
        <end position="164"/>
    </location>
</feature>
<feature type="transmembrane region" description="Helical" evidence="8">
    <location>
        <begin position="21"/>
        <end position="37"/>
    </location>
</feature>
<feature type="transmembrane region" description="Helical" evidence="8">
    <location>
        <begin position="262"/>
        <end position="280"/>
    </location>
</feature>
<feature type="transmembrane region" description="Helical" evidence="8">
    <location>
        <begin position="226"/>
        <end position="250"/>
    </location>
</feature>
<evidence type="ECO:0000256" key="6">
    <source>
        <dbReference type="ARBA" id="ARBA00022989"/>
    </source>
</evidence>
<evidence type="ECO:0000256" key="7">
    <source>
        <dbReference type="ARBA" id="ARBA00023136"/>
    </source>
</evidence>
<dbReference type="InterPro" id="IPR036259">
    <property type="entry name" value="MFS_trans_sf"/>
</dbReference>
<evidence type="ECO:0000259" key="9">
    <source>
        <dbReference type="PROSITE" id="PS50850"/>
    </source>
</evidence>
<feature type="transmembrane region" description="Helical" evidence="8">
    <location>
        <begin position="57"/>
        <end position="76"/>
    </location>
</feature>
<feature type="transmembrane region" description="Helical" evidence="8">
    <location>
        <begin position="292"/>
        <end position="313"/>
    </location>
</feature>
<feature type="transmembrane region" description="Helical" evidence="8">
    <location>
        <begin position="380"/>
        <end position="404"/>
    </location>
</feature>
<evidence type="ECO:0000313" key="11">
    <source>
        <dbReference type="Proteomes" id="UP000749311"/>
    </source>
</evidence>
<feature type="domain" description="Major facilitator superfamily (MFS) profile" evidence="9">
    <location>
        <begin position="22"/>
        <end position="408"/>
    </location>
</feature>
<keyword evidence="7 8" id="KW-0472">Membrane</keyword>
<sequence>MHQSRDERRSEASAPPHLTPAVLATLALLGAVAPLATDTYLPSFPQVASDLHASESSVQLTLTLFMIGMGLGQLFWGPISDRRGRRGLLLWACALFVAASVVAPMSTSIGMLVAMRFLQGFTGAVGPVLGRAVARDLASGLALARAFSLLGIITSLAPIVAPVLGGLLADPIGWRGILWVVAVIAVLMLVSSFTMVPESLPPGRRQPGGLRDIVRSAGDVLTDLPFVGYTLTQSFGIGILFSFISGSSFVLQNEYGLGSTTYALLFALNALALILGGVFNTRFLGRYRPTSLLRIGLIASIIASAATATVTLVTSEPPLWVLLPLIWIASLCNAPIMANTTTLGLQRHARNAGMAAAVMGAIQSALAGLIAQMVSITGSASAVSMTLVMAGSAILAGVAFVALCRRDEVGEQEA</sequence>
<comment type="similarity">
    <text evidence="2">Belongs to the major facilitator superfamily. Bcr/CmlA family.</text>
</comment>
<reference evidence="10 11" key="1">
    <citation type="submission" date="2020-02" db="EMBL/GenBank/DDBJ databases">
        <title>Sequencing the genomes of 1000 actinobacteria strains.</title>
        <authorList>
            <person name="Klenk H.-P."/>
        </authorList>
    </citation>
    <scope>NUCLEOTIDE SEQUENCE [LARGE SCALE GENOMIC DNA]</scope>
    <source>
        <strain evidence="10 11">DSM 19609</strain>
    </source>
</reference>
<dbReference type="Gene3D" id="1.20.1720.10">
    <property type="entry name" value="Multidrug resistance protein D"/>
    <property type="match status" value="1"/>
</dbReference>
<proteinExistence type="inferred from homology"/>
<feature type="transmembrane region" description="Helical" evidence="8">
    <location>
        <begin position="88"/>
        <end position="107"/>
    </location>
</feature>
<dbReference type="PROSITE" id="PS50850">
    <property type="entry name" value="MFS"/>
    <property type="match status" value="1"/>
</dbReference>
<evidence type="ECO:0000256" key="3">
    <source>
        <dbReference type="ARBA" id="ARBA00022448"/>
    </source>
</evidence>
<keyword evidence="5 8" id="KW-0812">Transmembrane</keyword>
<dbReference type="InterPro" id="IPR020846">
    <property type="entry name" value="MFS_dom"/>
</dbReference>
<dbReference type="Proteomes" id="UP000749311">
    <property type="component" value="Unassembled WGS sequence"/>
</dbReference>
<name>A0ABX0SM60_9ACTN</name>
<gene>
    <name evidence="10" type="ORF">FB473_002462</name>
</gene>